<sequence length="139" mass="14239">MNTMSIQKINPPTLLKFDGLAQVVVAAGGGSTVYIAGQSAYTNTFELVGAGDYRAQATQALHNLRTAVEAAGGTVENIVSSTVYIKGLNGQASEQVMAAMATAIDGKPFPAHAFSMIGVEALSGPELLVEISAIAVLQA</sequence>
<reference evidence="2 3" key="1">
    <citation type="submission" date="2013-06" db="EMBL/GenBank/DDBJ databases">
        <title>Draft genome sequence of Thauera terpenica.</title>
        <authorList>
            <person name="Liu B."/>
            <person name="Frostegard A.H."/>
            <person name="Shapleigh J.P."/>
        </authorList>
    </citation>
    <scope>NUCLEOTIDE SEQUENCE [LARGE SCALE GENOMIC DNA]</scope>
    <source>
        <strain evidence="2 3">58Eu</strain>
    </source>
</reference>
<dbReference type="Gene3D" id="3.30.1330.40">
    <property type="entry name" value="RutC-like"/>
    <property type="match status" value="1"/>
</dbReference>
<accession>T0B309</accession>
<dbReference type="Pfam" id="PF01042">
    <property type="entry name" value="Ribonuc_L-PSP"/>
    <property type="match status" value="1"/>
</dbReference>
<dbReference type="AlphaFoldDB" id="T0B309"/>
<dbReference type="STRING" id="1348657.M622_09430"/>
<dbReference type="Proteomes" id="UP000015455">
    <property type="component" value="Unassembled WGS sequence"/>
</dbReference>
<dbReference type="CDD" id="cd00448">
    <property type="entry name" value="YjgF_YER057c_UK114_family"/>
    <property type="match status" value="1"/>
</dbReference>
<dbReference type="InterPro" id="IPR035959">
    <property type="entry name" value="RutC-like_sf"/>
</dbReference>
<dbReference type="PANTHER" id="PTHR11803:SF58">
    <property type="entry name" value="PROTEIN HMF1-RELATED"/>
    <property type="match status" value="1"/>
</dbReference>
<dbReference type="GO" id="GO:0005829">
    <property type="term" value="C:cytosol"/>
    <property type="evidence" value="ECO:0007669"/>
    <property type="project" value="TreeGrafter"/>
</dbReference>
<dbReference type="PANTHER" id="PTHR11803">
    <property type="entry name" value="2-IMINOBUTANOATE/2-IMINOPROPANOATE DEAMINASE RIDA"/>
    <property type="match status" value="1"/>
</dbReference>
<proteinExistence type="inferred from homology"/>
<dbReference type="eggNOG" id="COG0251">
    <property type="taxonomic scope" value="Bacteria"/>
</dbReference>
<gene>
    <name evidence="2" type="ORF">M622_09430</name>
</gene>
<evidence type="ECO:0000256" key="1">
    <source>
        <dbReference type="ARBA" id="ARBA00010552"/>
    </source>
</evidence>
<protein>
    <submittedName>
        <fullName evidence="2">Uncharacterized protein</fullName>
    </submittedName>
</protein>
<comment type="caution">
    <text evidence="2">The sequence shown here is derived from an EMBL/GenBank/DDBJ whole genome shotgun (WGS) entry which is preliminary data.</text>
</comment>
<evidence type="ECO:0000313" key="3">
    <source>
        <dbReference type="Proteomes" id="UP000015455"/>
    </source>
</evidence>
<dbReference type="EMBL" id="ATJV01000002">
    <property type="protein sequence ID" value="EPZ17158.1"/>
    <property type="molecule type" value="Genomic_DNA"/>
</dbReference>
<organism evidence="2 3">
    <name type="scientific">Thauera terpenica 58Eu</name>
    <dbReference type="NCBI Taxonomy" id="1348657"/>
    <lineage>
        <taxon>Bacteria</taxon>
        <taxon>Pseudomonadati</taxon>
        <taxon>Pseudomonadota</taxon>
        <taxon>Betaproteobacteria</taxon>
        <taxon>Rhodocyclales</taxon>
        <taxon>Zoogloeaceae</taxon>
        <taxon>Thauera</taxon>
    </lineage>
</organism>
<evidence type="ECO:0000313" key="2">
    <source>
        <dbReference type="EMBL" id="EPZ17158.1"/>
    </source>
</evidence>
<dbReference type="GO" id="GO:0019239">
    <property type="term" value="F:deaminase activity"/>
    <property type="evidence" value="ECO:0007669"/>
    <property type="project" value="TreeGrafter"/>
</dbReference>
<dbReference type="PATRIC" id="fig|1348657.5.peg.413"/>
<name>T0B309_9RHOO</name>
<comment type="similarity">
    <text evidence="1">Belongs to the RutC family.</text>
</comment>
<dbReference type="SUPFAM" id="SSF55298">
    <property type="entry name" value="YjgF-like"/>
    <property type="match status" value="1"/>
</dbReference>
<keyword evidence="3" id="KW-1185">Reference proteome</keyword>
<dbReference type="InterPro" id="IPR006175">
    <property type="entry name" value="YjgF/YER057c/UK114"/>
</dbReference>